<dbReference type="InterPro" id="IPR036291">
    <property type="entry name" value="NAD(P)-bd_dom_sf"/>
</dbReference>
<dbReference type="InterPro" id="IPR013149">
    <property type="entry name" value="ADH-like_C"/>
</dbReference>
<accession>A0AAV5M9K4</accession>
<keyword evidence="1" id="KW-0521">NADP</keyword>
<gene>
    <name evidence="4" type="ORF">SLEP1_g52927</name>
</gene>
<proteinExistence type="predicted"/>
<keyword evidence="5" id="KW-1185">Reference proteome</keyword>
<dbReference type="CDD" id="cd05276">
    <property type="entry name" value="p53_inducible_oxidoreductase"/>
    <property type="match status" value="1"/>
</dbReference>
<dbReference type="EMBL" id="BPVZ01000199">
    <property type="protein sequence ID" value="GKV45899.1"/>
    <property type="molecule type" value="Genomic_DNA"/>
</dbReference>
<organism evidence="4 5">
    <name type="scientific">Rubroshorea leprosula</name>
    <dbReference type="NCBI Taxonomy" id="152421"/>
    <lineage>
        <taxon>Eukaryota</taxon>
        <taxon>Viridiplantae</taxon>
        <taxon>Streptophyta</taxon>
        <taxon>Embryophyta</taxon>
        <taxon>Tracheophyta</taxon>
        <taxon>Spermatophyta</taxon>
        <taxon>Magnoliopsida</taxon>
        <taxon>eudicotyledons</taxon>
        <taxon>Gunneridae</taxon>
        <taxon>Pentapetalae</taxon>
        <taxon>rosids</taxon>
        <taxon>malvids</taxon>
        <taxon>Malvales</taxon>
        <taxon>Dipterocarpaceae</taxon>
        <taxon>Rubroshorea</taxon>
    </lineage>
</organism>
<dbReference type="Proteomes" id="UP001054252">
    <property type="component" value="Unassembled WGS sequence"/>
</dbReference>
<dbReference type="InterPro" id="IPR013154">
    <property type="entry name" value="ADH-like_N"/>
</dbReference>
<comment type="caution">
    <text evidence="4">The sequence shown here is derived from an EMBL/GenBank/DDBJ whole genome shotgun (WGS) entry which is preliminary data.</text>
</comment>
<dbReference type="Pfam" id="PF08240">
    <property type="entry name" value="ADH_N"/>
    <property type="match status" value="1"/>
</dbReference>
<dbReference type="Pfam" id="PF13602">
    <property type="entry name" value="ADH_zinc_N_2"/>
    <property type="match status" value="1"/>
</dbReference>
<evidence type="ECO:0000313" key="5">
    <source>
        <dbReference type="Proteomes" id="UP001054252"/>
    </source>
</evidence>
<evidence type="ECO:0000313" key="4">
    <source>
        <dbReference type="EMBL" id="GKV45899.1"/>
    </source>
</evidence>
<sequence length="287" mass="30967">MKAIVIRAPGDSDVLKLQEVEEPKIKEDEVLIKVEAAALNRSDIYEREGSYPSPEGVSPYPGLECSGTIESVGENVSRWKVGDKVCALLSGGGYAEKVAVPSGQLLPVPAGVSLKDAASFPEVACTVWSTILMRSRLSAGETLLIHEGSSGIGVFAIQIAKQFGATVLVTAGSEEKLAFCKDLGADVCINYKTEDFVTRIEEETGGREVNLGVFFAKRLTIQGATLRNRTLEEKAVIVKEVEKNVWPVIVEGKVKPVVCKHFPLVEAAEAHRHMESSKHVGKILLLP</sequence>
<dbReference type="InterPro" id="IPR020843">
    <property type="entry name" value="ER"/>
</dbReference>
<dbReference type="AlphaFoldDB" id="A0AAV5M9K4"/>
<dbReference type="InterPro" id="IPR011032">
    <property type="entry name" value="GroES-like_sf"/>
</dbReference>
<dbReference type="Gene3D" id="3.90.180.10">
    <property type="entry name" value="Medium-chain alcohol dehydrogenases, catalytic domain"/>
    <property type="match status" value="2"/>
</dbReference>
<dbReference type="PANTHER" id="PTHR48106">
    <property type="entry name" value="QUINONE OXIDOREDUCTASE PIG3-RELATED"/>
    <property type="match status" value="1"/>
</dbReference>
<evidence type="ECO:0000256" key="2">
    <source>
        <dbReference type="ARBA" id="ARBA00023002"/>
    </source>
</evidence>
<evidence type="ECO:0000259" key="3">
    <source>
        <dbReference type="SMART" id="SM00829"/>
    </source>
</evidence>
<keyword evidence="2" id="KW-0560">Oxidoreductase</keyword>
<feature type="domain" description="Enoyl reductase (ER)" evidence="3">
    <location>
        <begin position="10"/>
        <end position="285"/>
    </location>
</feature>
<dbReference type="SUPFAM" id="SSF51735">
    <property type="entry name" value="NAD(P)-binding Rossmann-fold domains"/>
    <property type="match status" value="1"/>
</dbReference>
<dbReference type="Pfam" id="PF00107">
    <property type="entry name" value="ADH_zinc_N"/>
    <property type="match status" value="1"/>
</dbReference>
<dbReference type="GO" id="GO:0070402">
    <property type="term" value="F:NADPH binding"/>
    <property type="evidence" value="ECO:0007669"/>
    <property type="project" value="TreeGrafter"/>
</dbReference>
<protein>
    <recommendedName>
        <fullName evidence="3">Enoyl reductase (ER) domain-containing protein</fullName>
    </recommendedName>
</protein>
<reference evidence="4 5" key="1">
    <citation type="journal article" date="2021" name="Commun. Biol.">
        <title>The genome of Shorea leprosula (Dipterocarpaceae) highlights the ecological relevance of drought in aseasonal tropical rainforests.</title>
        <authorList>
            <person name="Ng K.K.S."/>
            <person name="Kobayashi M.J."/>
            <person name="Fawcett J.A."/>
            <person name="Hatakeyama M."/>
            <person name="Paape T."/>
            <person name="Ng C.H."/>
            <person name="Ang C.C."/>
            <person name="Tnah L.H."/>
            <person name="Lee C.T."/>
            <person name="Nishiyama T."/>
            <person name="Sese J."/>
            <person name="O'Brien M.J."/>
            <person name="Copetti D."/>
            <person name="Mohd Noor M.I."/>
            <person name="Ong R.C."/>
            <person name="Putra M."/>
            <person name="Sireger I.Z."/>
            <person name="Indrioko S."/>
            <person name="Kosugi Y."/>
            <person name="Izuno A."/>
            <person name="Isagi Y."/>
            <person name="Lee S.L."/>
            <person name="Shimizu K.K."/>
        </authorList>
    </citation>
    <scope>NUCLEOTIDE SEQUENCE [LARGE SCALE GENOMIC DNA]</scope>
    <source>
        <strain evidence="4">214</strain>
    </source>
</reference>
<dbReference type="SMART" id="SM00829">
    <property type="entry name" value="PKS_ER"/>
    <property type="match status" value="1"/>
</dbReference>
<dbReference type="GO" id="GO:0016651">
    <property type="term" value="F:oxidoreductase activity, acting on NAD(P)H"/>
    <property type="evidence" value="ECO:0007669"/>
    <property type="project" value="TreeGrafter"/>
</dbReference>
<dbReference type="Gene3D" id="3.40.50.720">
    <property type="entry name" value="NAD(P)-binding Rossmann-like Domain"/>
    <property type="match status" value="1"/>
</dbReference>
<evidence type="ECO:0000256" key="1">
    <source>
        <dbReference type="ARBA" id="ARBA00022857"/>
    </source>
</evidence>
<dbReference type="PANTHER" id="PTHR48106:SF8">
    <property type="entry name" value="OS02G0805600 PROTEIN"/>
    <property type="match status" value="1"/>
</dbReference>
<dbReference type="InterPro" id="IPR014189">
    <property type="entry name" value="Quinone_OxRdtase_PIG3"/>
</dbReference>
<dbReference type="SUPFAM" id="SSF50129">
    <property type="entry name" value="GroES-like"/>
    <property type="match status" value="1"/>
</dbReference>
<name>A0AAV5M9K4_9ROSI</name>